<sequence length="385" mass="40939">MRSLAALFLLLTAATPPADLLAHDAEVRWVPFDLTPGNQIRFTLMVDGKPVSAILDTGVSFSVLSRAYVDAAKLKVRSGGSANAIGGVVPLGWIDTQSITLGGLTRTGGSISVAALPATATGSTRPIEMLVGRDLTAEYALDIDYDTRRFRLLPSGRMPFKGASAPLAVSRDRLVYVSETTVNGRRLRPMIVDTGDGNSVTLSSEAWTTTAMVPTARTSTISFGLGGPIVTDLIIVPELRTGTLVAPYVDVQIEQKGGFSHAMGMAGRIGSGFLQKYRVLLDPKAGHMVLAPGAQSREPTVRSTSGLLVTAESDRLKVLHVMRGGPAERDGWRVGDTICVIDGTPVPDNYPSNPIASWSIGTPGRVVALDLCDGTRRNLTLRHFY</sequence>
<dbReference type="RefSeq" id="WP_187760191.1">
    <property type="nucleotide sequence ID" value="NZ_CP061038.1"/>
</dbReference>
<reference evidence="5 6" key="1">
    <citation type="submission" date="2020-09" db="EMBL/GenBank/DDBJ databases">
        <title>Sphingomonas sp., a new species isolated from pork steak.</title>
        <authorList>
            <person name="Heidler von Heilborn D."/>
        </authorList>
    </citation>
    <scope>NUCLEOTIDE SEQUENCE [LARGE SCALE GENOMIC DNA]</scope>
    <source>
        <strain evidence="6">S8-3T</strain>
    </source>
</reference>
<evidence type="ECO:0000313" key="6">
    <source>
        <dbReference type="Proteomes" id="UP000516148"/>
    </source>
</evidence>
<dbReference type="InterPro" id="IPR001969">
    <property type="entry name" value="Aspartic_peptidase_AS"/>
</dbReference>
<proteinExistence type="predicted"/>
<dbReference type="KEGG" id="spap:H3Z74_13635"/>
<dbReference type="PROSITE" id="PS50106">
    <property type="entry name" value="PDZ"/>
    <property type="match status" value="1"/>
</dbReference>
<name>A0A7H0LDU1_9SPHN</name>
<evidence type="ECO:0000256" key="2">
    <source>
        <dbReference type="SAM" id="SignalP"/>
    </source>
</evidence>
<keyword evidence="2" id="KW-0732">Signal</keyword>
<evidence type="ECO:0000313" key="5">
    <source>
        <dbReference type="EMBL" id="QNQ07844.1"/>
    </source>
</evidence>
<dbReference type="Gene3D" id="2.30.42.10">
    <property type="match status" value="1"/>
</dbReference>
<dbReference type="GO" id="GO:0004190">
    <property type="term" value="F:aspartic-type endopeptidase activity"/>
    <property type="evidence" value="ECO:0007669"/>
    <property type="project" value="InterPro"/>
</dbReference>
<dbReference type="EMBL" id="CP061038">
    <property type="protein sequence ID" value="QNQ07844.1"/>
    <property type="molecule type" value="Genomic_DNA"/>
</dbReference>
<organism evidence="5 6">
    <name type="scientific">Sphingomonas alpina</name>
    <dbReference type="NCBI Taxonomy" id="653931"/>
    <lineage>
        <taxon>Bacteria</taxon>
        <taxon>Pseudomonadati</taxon>
        <taxon>Pseudomonadota</taxon>
        <taxon>Alphaproteobacteria</taxon>
        <taxon>Sphingomonadales</taxon>
        <taxon>Sphingomonadaceae</taxon>
        <taxon>Sphingomonas</taxon>
    </lineage>
</organism>
<protein>
    <submittedName>
        <fullName evidence="5">Aspartyl protease family protein</fullName>
    </submittedName>
</protein>
<keyword evidence="1" id="KW-0378">Hydrolase</keyword>
<feature type="domain" description="PDZ" evidence="3">
    <location>
        <begin position="306"/>
        <end position="346"/>
    </location>
</feature>
<dbReference type="GO" id="GO:0006508">
    <property type="term" value="P:proteolysis"/>
    <property type="evidence" value="ECO:0007669"/>
    <property type="project" value="UniProtKB-KW"/>
</dbReference>
<dbReference type="Gene3D" id="2.40.70.10">
    <property type="entry name" value="Acid Proteases"/>
    <property type="match status" value="2"/>
</dbReference>
<dbReference type="InterPro" id="IPR001995">
    <property type="entry name" value="Peptidase_A2_cat"/>
</dbReference>
<feature type="signal peptide" evidence="2">
    <location>
        <begin position="1"/>
        <end position="18"/>
    </location>
</feature>
<dbReference type="Pfam" id="PF13650">
    <property type="entry name" value="Asp_protease_2"/>
    <property type="match status" value="1"/>
</dbReference>
<dbReference type="InterPro" id="IPR001478">
    <property type="entry name" value="PDZ"/>
</dbReference>
<accession>A0A7H0LDU1</accession>
<dbReference type="AlphaFoldDB" id="A0A7H0LDU1"/>
<dbReference type="InterPro" id="IPR036034">
    <property type="entry name" value="PDZ_sf"/>
</dbReference>
<feature type="chain" id="PRO_5029017838" evidence="2">
    <location>
        <begin position="19"/>
        <end position="385"/>
    </location>
</feature>
<gene>
    <name evidence="5" type="ORF">H3Z74_13635</name>
</gene>
<dbReference type="Proteomes" id="UP000516148">
    <property type="component" value="Chromosome"/>
</dbReference>
<dbReference type="SUPFAM" id="SSF50156">
    <property type="entry name" value="PDZ domain-like"/>
    <property type="match status" value="1"/>
</dbReference>
<dbReference type="PROSITE" id="PS50175">
    <property type="entry name" value="ASP_PROT_RETROV"/>
    <property type="match status" value="1"/>
</dbReference>
<dbReference type="InterPro" id="IPR021109">
    <property type="entry name" value="Peptidase_aspartic_dom_sf"/>
</dbReference>
<evidence type="ECO:0000256" key="1">
    <source>
        <dbReference type="ARBA" id="ARBA00022801"/>
    </source>
</evidence>
<evidence type="ECO:0000259" key="3">
    <source>
        <dbReference type="PROSITE" id="PS50106"/>
    </source>
</evidence>
<evidence type="ECO:0000259" key="4">
    <source>
        <dbReference type="PROSITE" id="PS50175"/>
    </source>
</evidence>
<dbReference type="PROSITE" id="PS00141">
    <property type="entry name" value="ASP_PROTEASE"/>
    <property type="match status" value="1"/>
</dbReference>
<keyword evidence="5" id="KW-0645">Protease</keyword>
<keyword evidence="6" id="KW-1185">Reference proteome</keyword>
<dbReference type="SUPFAM" id="SSF50630">
    <property type="entry name" value="Acid proteases"/>
    <property type="match status" value="1"/>
</dbReference>
<feature type="domain" description="Peptidase A2" evidence="4">
    <location>
        <begin position="51"/>
        <end position="135"/>
    </location>
</feature>